<dbReference type="FunFam" id="3.40.50.2000:FF:000088">
    <property type="entry name" value="Glycosyltransferase"/>
    <property type="match status" value="1"/>
</dbReference>
<keyword evidence="5" id="KW-1185">Reference proteome</keyword>
<evidence type="ECO:0000313" key="5">
    <source>
        <dbReference type="Proteomes" id="UP001177140"/>
    </source>
</evidence>
<evidence type="ECO:0000256" key="1">
    <source>
        <dbReference type="ARBA" id="ARBA00009995"/>
    </source>
</evidence>
<evidence type="ECO:0000256" key="3">
    <source>
        <dbReference type="ARBA" id="ARBA00022679"/>
    </source>
</evidence>
<dbReference type="PANTHER" id="PTHR48049">
    <property type="entry name" value="GLYCOSYLTRANSFERASE"/>
    <property type="match status" value="1"/>
</dbReference>
<dbReference type="InterPro" id="IPR050481">
    <property type="entry name" value="UDP-glycosyltransf_plant"/>
</dbReference>
<dbReference type="Pfam" id="PF00201">
    <property type="entry name" value="UDPGT"/>
    <property type="match status" value="1"/>
</dbReference>
<dbReference type="FunFam" id="3.40.50.2000:FF:000037">
    <property type="entry name" value="Glycosyltransferase"/>
    <property type="match status" value="1"/>
</dbReference>
<dbReference type="Gene3D" id="3.40.50.2000">
    <property type="entry name" value="Glycogen Phosphorylase B"/>
    <property type="match status" value="2"/>
</dbReference>
<dbReference type="InterPro" id="IPR002213">
    <property type="entry name" value="UDP_glucos_trans"/>
</dbReference>
<dbReference type="GO" id="GO:0035251">
    <property type="term" value="F:UDP-glucosyltransferase activity"/>
    <property type="evidence" value="ECO:0007669"/>
    <property type="project" value="InterPro"/>
</dbReference>
<name>A0AA41VIE1_PAPNU</name>
<comment type="similarity">
    <text evidence="1">Belongs to the UDP-glycosyltransferase family.</text>
</comment>
<organism evidence="4 5">
    <name type="scientific">Papaver nudicaule</name>
    <name type="common">Iceland poppy</name>
    <dbReference type="NCBI Taxonomy" id="74823"/>
    <lineage>
        <taxon>Eukaryota</taxon>
        <taxon>Viridiplantae</taxon>
        <taxon>Streptophyta</taxon>
        <taxon>Embryophyta</taxon>
        <taxon>Tracheophyta</taxon>
        <taxon>Spermatophyta</taxon>
        <taxon>Magnoliopsida</taxon>
        <taxon>Ranunculales</taxon>
        <taxon>Papaveraceae</taxon>
        <taxon>Papaveroideae</taxon>
        <taxon>Papaver</taxon>
    </lineage>
</organism>
<evidence type="ECO:0000256" key="2">
    <source>
        <dbReference type="ARBA" id="ARBA00022676"/>
    </source>
</evidence>
<dbReference type="Proteomes" id="UP001177140">
    <property type="component" value="Unassembled WGS sequence"/>
</dbReference>
<reference evidence="4" key="1">
    <citation type="submission" date="2022-03" db="EMBL/GenBank/DDBJ databases">
        <title>A functionally conserved STORR gene fusion in Papaver species that diverged 16.8 million years ago.</title>
        <authorList>
            <person name="Catania T."/>
        </authorList>
    </citation>
    <scope>NUCLEOTIDE SEQUENCE</scope>
    <source>
        <strain evidence="4">S-191538</strain>
    </source>
</reference>
<dbReference type="CDD" id="cd03784">
    <property type="entry name" value="GT1_Gtf-like"/>
    <property type="match status" value="1"/>
</dbReference>
<gene>
    <name evidence="4" type="ORF">MKW94_025111</name>
</gene>
<comment type="caution">
    <text evidence="4">The sequence shown here is derived from an EMBL/GenBank/DDBJ whole genome shotgun (WGS) entry which is preliminary data.</text>
</comment>
<evidence type="ECO:0000313" key="4">
    <source>
        <dbReference type="EMBL" id="MCL7041859.1"/>
    </source>
</evidence>
<dbReference type="AlphaFoldDB" id="A0AA41VIE1"/>
<keyword evidence="2" id="KW-0328">Glycosyltransferase</keyword>
<proteinExistence type="inferred from homology"/>
<dbReference type="EMBL" id="JAJJMA010228464">
    <property type="protein sequence ID" value="MCL7041859.1"/>
    <property type="molecule type" value="Genomic_DNA"/>
</dbReference>
<keyword evidence="3" id="KW-0808">Transferase</keyword>
<accession>A0AA41VIE1</accession>
<sequence length="477" mass="53975">MAGRDRDEEMLHIVMFPWLAFGHLIPFLELSNRLAEMGHRISFVSTPRNIQRLLPNTSPNSSSHQLNFISLPLPRVENLPDQAESTTDLPIDDVPYLKKAYDGLQVPLSNFLESSKPDWIIHDFISYWVPSMAAKHGIPSVFLSLFNASFNAFVGPPSISESSRSNPEQLCLPPEWIPFPSNLAFRKHEIASLSNNLAANVSGATDVFRFAKAVEDCSFVAIRSSMELEPEMFNLLEQKLFEKPVVPIGFLPPPRQDKQEYDWARISDWLDKHKQGSVTYVALGTEAALSQQEITEMALGLELSDLPFFWVLRKPSGFTEDPFGMLPVGFEERTKGRGYLCNGWAPQPRILGHASVGCFLTHCGWNSIIEGFVSGCSLVLLPFIHDQAINARMLVWKNMGLEIERDDKDGLLTRESVSRALRTVQVEEEGQSLKYRAKAKELKEMFGDKVQNDKYLEDFIRHLKVHKSIRRLTSSNV</sequence>
<dbReference type="PANTHER" id="PTHR48049:SF60">
    <property type="entry name" value="UDP-GLYCOSYLTRANSFERASE 91B1"/>
    <property type="match status" value="1"/>
</dbReference>
<dbReference type="SUPFAM" id="SSF53756">
    <property type="entry name" value="UDP-Glycosyltransferase/glycogen phosphorylase"/>
    <property type="match status" value="1"/>
</dbReference>
<protein>
    <submittedName>
        <fullName evidence="4">Uncharacterized protein</fullName>
    </submittedName>
</protein>